<dbReference type="PROSITE" id="PS50053">
    <property type="entry name" value="UBIQUITIN_2"/>
    <property type="match status" value="1"/>
</dbReference>
<protein>
    <recommendedName>
        <fullName evidence="2">ubiquitinyl hydrolase 1</fullName>
        <ecNumber evidence="2">3.4.19.12</ecNumber>
    </recommendedName>
</protein>
<dbReference type="InterPro" id="IPR000626">
    <property type="entry name" value="Ubiquitin-like_dom"/>
</dbReference>
<gene>
    <name evidence="9" type="ORF">cand_031020</name>
</gene>
<dbReference type="OrthoDB" id="333239at2759"/>
<evidence type="ECO:0000313" key="10">
    <source>
        <dbReference type="Proteomes" id="UP000186804"/>
    </source>
</evidence>
<dbReference type="InterPro" id="IPR028889">
    <property type="entry name" value="USP"/>
</dbReference>
<evidence type="ECO:0000256" key="3">
    <source>
        <dbReference type="ARBA" id="ARBA00022670"/>
    </source>
</evidence>
<dbReference type="GO" id="GO:0016579">
    <property type="term" value="P:protein deubiquitination"/>
    <property type="evidence" value="ECO:0007669"/>
    <property type="project" value="InterPro"/>
</dbReference>
<dbReference type="InterPro" id="IPR029071">
    <property type="entry name" value="Ubiquitin-like_domsf"/>
</dbReference>
<dbReference type="GeneID" id="92367286"/>
<dbReference type="InterPro" id="IPR018200">
    <property type="entry name" value="USP_CS"/>
</dbReference>
<dbReference type="Gene3D" id="3.90.70.10">
    <property type="entry name" value="Cysteine proteinases"/>
    <property type="match status" value="1"/>
</dbReference>
<dbReference type="Pfam" id="PF00240">
    <property type="entry name" value="ubiquitin"/>
    <property type="match status" value="1"/>
</dbReference>
<evidence type="ECO:0000259" key="8">
    <source>
        <dbReference type="PROSITE" id="PS50235"/>
    </source>
</evidence>
<comment type="caution">
    <text evidence="9">The sequence shown here is derived from an EMBL/GenBank/DDBJ whole genome shotgun (WGS) entry which is preliminary data.</text>
</comment>
<keyword evidence="10" id="KW-1185">Reference proteome</keyword>
<dbReference type="PANTHER" id="PTHR43982">
    <property type="entry name" value="UBIQUITIN CARBOXYL-TERMINAL HYDROLASE"/>
    <property type="match status" value="1"/>
</dbReference>
<sequence>MRDSIKVVIKWNSSIFNDIELSLVDSVEVFKHQLWTLTGVPPERQKLMSPCGLLKDNSNLSKLGLKDGAKIMLVGTSEGNELRAPTDKTVFFEDLTVEERAKILHQEQIMPLPVGLANLGNTCYLNSIIHMLRSVPNFLEQLKNSNFLQYSSTDTQRFLDTLRSLMIEMDGSSESVIPTRFIDLFRRQFPQFSTRSGPLGVYQQQDAEEVLGCLITLLNNELTSKDSNGLTFKDLFRFSIVSRLKNVEIESEGEIKNEDHYKLVCHMGTQLSPVDHLAQGIRVSMDETIEKFSASLGSNSIYHKLSEINSLPHYLIVHLVRFEWKKSSEIARTEATRAKVCRKIQFSQILDLFEFCSPELKQSLKVSRDIFDSRGETLQREIAESNTNANIAEYPTGFYELECIVTHQGRTADSGHYVAWRYCHDDPEYLIKFDDDKVTKVKVKDTDLSGGRSDYHIAVLLLYKRKTIKASKEEISSSN</sequence>
<dbReference type="InterPro" id="IPR044635">
    <property type="entry name" value="UBP14-like"/>
</dbReference>
<evidence type="ECO:0000256" key="4">
    <source>
        <dbReference type="ARBA" id="ARBA00022786"/>
    </source>
</evidence>
<dbReference type="AlphaFoldDB" id="A0A1J4MNC7"/>
<dbReference type="GO" id="GO:0043161">
    <property type="term" value="P:proteasome-mediated ubiquitin-dependent protein catabolic process"/>
    <property type="evidence" value="ECO:0007669"/>
    <property type="project" value="InterPro"/>
</dbReference>
<evidence type="ECO:0000256" key="1">
    <source>
        <dbReference type="ARBA" id="ARBA00000707"/>
    </source>
</evidence>
<proteinExistence type="predicted"/>
<keyword evidence="3" id="KW-0645">Protease</keyword>
<dbReference type="PROSITE" id="PS00973">
    <property type="entry name" value="USP_2"/>
    <property type="match status" value="1"/>
</dbReference>
<dbReference type="CDD" id="cd16104">
    <property type="entry name" value="Ubl_USP14_like"/>
    <property type="match status" value="1"/>
</dbReference>
<dbReference type="EMBL" id="LRBS01000086">
    <property type="protein sequence ID" value="OII75672.1"/>
    <property type="molecule type" value="Genomic_DNA"/>
</dbReference>
<keyword evidence="6" id="KW-0788">Thiol protease</keyword>
<accession>A0A1J4MNC7</accession>
<reference evidence="9 10" key="1">
    <citation type="submission" date="2016-10" db="EMBL/GenBank/DDBJ databases">
        <title>Reductive evolution of mitochondrial metabolism and differential evolution of invasion-related proteins in Cryptosporidium.</title>
        <authorList>
            <person name="Liu S."/>
            <person name="Roellig D.M."/>
            <person name="Guo Y."/>
            <person name="Li N."/>
            <person name="Frace M.A."/>
            <person name="Tang K."/>
            <person name="Zhang L."/>
            <person name="Feng Y."/>
            <person name="Xiao L."/>
        </authorList>
    </citation>
    <scope>NUCLEOTIDE SEQUENCE [LARGE SCALE GENOMIC DNA]</scope>
    <source>
        <strain evidence="9">30847</strain>
    </source>
</reference>
<keyword evidence="5 9" id="KW-0378">Hydrolase</keyword>
<dbReference type="InterPro" id="IPR001394">
    <property type="entry name" value="Peptidase_C19_UCH"/>
</dbReference>
<dbReference type="RefSeq" id="XP_067067518.1">
    <property type="nucleotide sequence ID" value="XM_067213328.1"/>
</dbReference>
<dbReference type="PROSITE" id="PS50235">
    <property type="entry name" value="USP_3"/>
    <property type="match status" value="1"/>
</dbReference>
<comment type="catalytic activity">
    <reaction evidence="1">
        <text>Thiol-dependent hydrolysis of ester, thioester, amide, peptide and isopeptide bonds formed by the C-terminal Gly of ubiquitin (a 76-residue protein attached to proteins as an intracellular targeting signal).</text>
        <dbReference type="EC" id="3.4.19.12"/>
    </reaction>
</comment>
<dbReference type="SUPFAM" id="SSF54236">
    <property type="entry name" value="Ubiquitin-like"/>
    <property type="match status" value="1"/>
</dbReference>
<organism evidence="9 10">
    <name type="scientific">Cryptosporidium andersoni</name>
    <dbReference type="NCBI Taxonomy" id="117008"/>
    <lineage>
        <taxon>Eukaryota</taxon>
        <taxon>Sar</taxon>
        <taxon>Alveolata</taxon>
        <taxon>Apicomplexa</taxon>
        <taxon>Conoidasida</taxon>
        <taxon>Coccidia</taxon>
        <taxon>Eucoccidiorida</taxon>
        <taxon>Eimeriorina</taxon>
        <taxon>Cryptosporidiidae</taxon>
        <taxon>Cryptosporidium</taxon>
    </lineage>
</organism>
<keyword evidence="4" id="KW-0833">Ubl conjugation pathway</keyword>
<dbReference type="EC" id="3.4.19.12" evidence="2"/>
<dbReference type="PANTHER" id="PTHR43982:SF1">
    <property type="entry name" value="UBIQUITIN CARBOXYL-TERMINAL HYDROLASE 14"/>
    <property type="match status" value="1"/>
</dbReference>
<dbReference type="Gene3D" id="3.10.20.90">
    <property type="entry name" value="Phosphatidylinositol 3-kinase Catalytic Subunit, Chain A, domain 1"/>
    <property type="match status" value="1"/>
</dbReference>
<dbReference type="GO" id="GO:0004843">
    <property type="term" value="F:cysteine-type deubiquitinase activity"/>
    <property type="evidence" value="ECO:0007669"/>
    <property type="project" value="UniProtKB-EC"/>
</dbReference>
<feature type="domain" description="USP" evidence="8">
    <location>
        <begin position="114"/>
        <end position="466"/>
    </location>
</feature>
<evidence type="ECO:0000313" key="9">
    <source>
        <dbReference type="EMBL" id="OII75672.1"/>
    </source>
</evidence>
<dbReference type="GO" id="GO:0070628">
    <property type="term" value="F:proteasome binding"/>
    <property type="evidence" value="ECO:0007669"/>
    <property type="project" value="TreeGrafter"/>
</dbReference>
<name>A0A1J4MNC7_9CRYT</name>
<dbReference type="InterPro" id="IPR038765">
    <property type="entry name" value="Papain-like_cys_pep_sf"/>
</dbReference>
<dbReference type="GO" id="GO:0061136">
    <property type="term" value="P:regulation of proteasomal protein catabolic process"/>
    <property type="evidence" value="ECO:0007669"/>
    <property type="project" value="TreeGrafter"/>
</dbReference>
<evidence type="ECO:0000256" key="5">
    <source>
        <dbReference type="ARBA" id="ARBA00022801"/>
    </source>
</evidence>
<feature type="domain" description="Ubiquitin-like" evidence="7">
    <location>
        <begin position="5"/>
        <end position="80"/>
    </location>
</feature>
<evidence type="ECO:0000256" key="2">
    <source>
        <dbReference type="ARBA" id="ARBA00012759"/>
    </source>
</evidence>
<dbReference type="Pfam" id="PF00443">
    <property type="entry name" value="UCH"/>
    <property type="match status" value="1"/>
</dbReference>
<evidence type="ECO:0000256" key="6">
    <source>
        <dbReference type="ARBA" id="ARBA00022807"/>
    </source>
</evidence>
<dbReference type="SMART" id="SM00213">
    <property type="entry name" value="UBQ"/>
    <property type="match status" value="1"/>
</dbReference>
<evidence type="ECO:0000259" key="7">
    <source>
        <dbReference type="PROSITE" id="PS50053"/>
    </source>
</evidence>
<dbReference type="VEuPathDB" id="CryptoDB:cand_031020"/>
<dbReference type="Proteomes" id="UP000186804">
    <property type="component" value="Unassembled WGS sequence"/>
</dbReference>
<dbReference type="SUPFAM" id="SSF54001">
    <property type="entry name" value="Cysteine proteinases"/>
    <property type="match status" value="1"/>
</dbReference>